<evidence type="ECO:0000313" key="2">
    <source>
        <dbReference type="Proteomes" id="UP001199816"/>
    </source>
</evidence>
<dbReference type="Gene3D" id="3.30.160.100">
    <property type="entry name" value="Ribosome hibernation promotion factor-like"/>
    <property type="match status" value="1"/>
</dbReference>
<keyword evidence="2" id="KW-1185">Reference proteome</keyword>
<dbReference type="Proteomes" id="UP001199816">
    <property type="component" value="Unassembled WGS sequence"/>
</dbReference>
<protein>
    <submittedName>
        <fullName evidence="1">HPF/RaiA family ribosome-associated protein</fullName>
    </submittedName>
</protein>
<comment type="caution">
    <text evidence="1">The sequence shown here is derived from an EMBL/GenBank/DDBJ whole genome shotgun (WGS) entry which is preliminary data.</text>
</comment>
<evidence type="ECO:0000313" key="1">
    <source>
        <dbReference type="EMBL" id="MCD2423753.1"/>
    </source>
</evidence>
<dbReference type="EMBL" id="JAJNEC010000005">
    <property type="protein sequence ID" value="MCD2423753.1"/>
    <property type="molecule type" value="Genomic_DNA"/>
</dbReference>
<dbReference type="InterPro" id="IPR036567">
    <property type="entry name" value="RHF-like"/>
</dbReference>
<sequence length="105" mass="11937">MEIRLNTDNNFTASEAFFEKVNAELTKKLHRFSEYITTAEVFFGDENSGKTGTHDKRCTIEVRPRNLHPEAVTHFADTVDHAFNGAVDKIRNLLDSRIGKLQNKG</sequence>
<dbReference type="Pfam" id="PF02482">
    <property type="entry name" value="Ribosomal_S30AE"/>
    <property type="match status" value="1"/>
</dbReference>
<proteinExistence type="predicted"/>
<dbReference type="RefSeq" id="WP_231005013.1">
    <property type="nucleotide sequence ID" value="NZ_JAJNEC010000005.1"/>
</dbReference>
<organism evidence="1 2">
    <name type="scientific">Niabella pedocola</name>
    <dbReference type="NCBI Taxonomy" id="1752077"/>
    <lineage>
        <taxon>Bacteria</taxon>
        <taxon>Pseudomonadati</taxon>
        <taxon>Bacteroidota</taxon>
        <taxon>Chitinophagia</taxon>
        <taxon>Chitinophagales</taxon>
        <taxon>Chitinophagaceae</taxon>
        <taxon>Niabella</taxon>
    </lineage>
</organism>
<dbReference type="SUPFAM" id="SSF69754">
    <property type="entry name" value="Ribosome binding protein Y (YfiA homologue)"/>
    <property type="match status" value="1"/>
</dbReference>
<name>A0ABS8PRN8_9BACT</name>
<dbReference type="InterPro" id="IPR003489">
    <property type="entry name" value="RHF/RaiA"/>
</dbReference>
<reference evidence="1 2" key="1">
    <citation type="submission" date="2021-11" db="EMBL/GenBank/DDBJ databases">
        <title>Genomic of Niabella pedocola.</title>
        <authorList>
            <person name="Wu T."/>
        </authorList>
    </citation>
    <scope>NUCLEOTIDE SEQUENCE [LARGE SCALE GENOMIC DNA]</scope>
    <source>
        <strain evidence="1 2">JCM 31011</strain>
    </source>
</reference>
<gene>
    <name evidence="1" type="ORF">LQ567_13340</name>
</gene>
<accession>A0ABS8PRN8</accession>